<dbReference type="EMBL" id="FOGB01000006">
    <property type="protein sequence ID" value="SEQ70690.1"/>
    <property type="molecule type" value="Genomic_DNA"/>
</dbReference>
<dbReference type="PANTHER" id="PTHR36920:SF1">
    <property type="entry name" value="OUTER MEMBRANE PROTEIN W"/>
    <property type="match status" value="1"/>
</dbReference>
<sequence>MNRKALSALVLGVSLAATANCMAHEAGDMILRVGAANVDPQTSNNTLVPGLDVDANTQLGITGTYMLTDNLGLELLAATPFKHDITLNGAKVGDTEHLPPTLSLQYYPMDSSSAFQPYVGLGINYTAFFSESTTGALAGTKLQLDSSWGLAGQIGVDYSLNDQWLLNAAVWKMDINTDVKVDGTNLGELEIDPMVYMVSVGYKF</sequence>
<dbReference type="PANTHER" id="PTHR36920">
    <property type="match status" value="1"/>
</dbReference>
<organism evidence="2 3">
    <name type="scientific">Amphritea atlantica</name>
    <dbReference type="NCBI Taxonomy" id="355243"/>
    <lineage>
        <taxon>Bacteria</taxon>
        <taxon>Pseudomonadati</taxon>
        <taxon>Pseudomonadota</taxon>
        <taxon>Gammaproteobacteria</taxon>
        <taxon>Oceanospirillales</taxon>
        <taxon>Oceanospirillaceae</taxon>
        <taxon>Amphritea</taxon>
    </lineage>
</organism>
<dbReference type="Gene3D" id="2.40.160.20">
    <property type="match status" value="1"/>
</dbReference>
<protein>
    <submittedName>
        <fullName evidence="2">Outer membrane protein</fullName>
    </submittedName>
</protein>
<dbReference type="SUPFAM" id="SSF56925">
    <property type="entry name" value="OMPA-like"/>
    <property type="match status" value="1"/>
</dbReference>
<feature type="signal peptide" evidence="1">
    <location>
        <begin position="1"/>
        <end position="19"/>
    </location>
</feature>
<dbReference type="Proteomes" id="UP000198749">
    <property type="component" value="Unassembled WGS sequence"/>
</dbReference>
<dbReference type="RefSeq" id="WP_091358577.1">
    <property type="nucleotide sequence ID" value="NZ_AP025284.1"/>
</dbReference>
<dbReference type="STRING" id="355243.SAMN03080615_02486"/>
<evidence type="ECO:0000313" key="2">
    <source>
        <dbReference type="EMBL" id="SEQ70690.1"/>
    </source>
</evidence>
<accession>A0A1H9I7Y7</accession>
<dbReference type="InterPro" id="IPR005618">
    <property type="entry name" value="OMPW"/>
</dbReference>
<dbReference type="GO" id="GO:0019867">
    <property type="term" value="C:outer membrane"/>
    <property type="evidence" value="ECO:0007669"/>
    <property type="project" value="InterPro"/>
</dbReference>
<feature type="chain" id="PRO_5011554340" evidence="1">
    <location>
        <begin position="20"/>
        <end position="204"/>
    </location>
</feature>
<dbReference type="AlphaFoldDB" id="A0A1H9I7Y7"/>
<gene>
    <name evidence="2" type="ORF">SAMN03080615_02486</name>
</gene>
<evidence type="ECO:0000313" key="3">
    <source>
        <dbReference type="Proteomes" id="UP000198749"/>
    </source>
</evidence>
<name>A0A1H9I7Y7_9GAMM</name>
<keyword evidence="3" id="KW-1185">Reference proteome</keyword>
<reference evidence="3" key="1">
    <citation type="submission" date="2016-10" db="EMBL/GenBank/DDBJ databases">
        <authorList>
            <person name="Varghese N."/>
            <person name="Submissions S."/>
        </authorList>
    </citation>
    <scope>NUCLEOTIDE SEQUENCE [LARGE SCALE GENOMIC DNA]</scope>
    <source>
        <strain evidence="3">DSM 18887</strain>
    </source>
</reference>
<dbReference type="GO" id="GO:0055085">
    <property type="term" value="P:transmembrane transport"/>
    <property type="evidence" value="ECO:0007669"/>
    <property type="project" value="TreeGrafter"/>
</dbReference>
<keyword evidence="1" id="KW-0732">Signal</keyword>
<dbReference type="Pfam" id="PF03922">
    <property type="entry name" value="OmpW"/>
    <property type="match status" value="1"/>
</dbReference>
<dbReference type="InterPro" id="IPR011250">
    <property type="entry name" value="OMP/PagP_B-barrel"/>
</dbReference>
<proteinExistence type="predicted"/>
<dbReference type="OrthoDB" id="9807574at2"/>
<evidence type="ECO:0000256" key="1">
    <source>
        <dbReference type="SAM" id="SignalP"/>
    </source>
</evidence>